<evidence type="ECO:0000259" key="10">
    <source>
        <dbReference type="Pfam" id="PF02875"/>
    </source>
</evidence>
<dbReference type="EMBL" id="GU567957">
    <property type="protein sequence ID" value="ADI21531.1"/>
    <property type="molecule type" value="Genomic_DNA"/>
</dbReference>
<dbReference type="InterPro" id="IPR050061">
    <property type="entry name" value="MurCDEF_pg_biosynth"/>
</dbReference>
<evidence type="ECO:0000256" key="1">
    <source>
        <dbReference type="ARBA" id="ARBA00022598"/>
    </source>
</evidence>
<keyword evidence="2" id="KW-0132">Cell division</keyword>
<dbReference type="PANTHER" id="PTHR43445:SF5">
    <property type="entry name" value="UDP-N-ACETYLMURAMATE--L-ALANYL-GAMMA-D-GLUTAMYL-MESO-2,6-DIAMINOHEPTANDIOATE LIGASE"/>
    <property type="match status" value="1"/>
</dbReference>
<sequence>MSNFLAEQGVEVSEGYRKANLDKSPDLVVIGNAISRGNPEAEAVLERKLRYCSLPELVNKLFIQGKRSLVITGTHGKTTTASLLAWILDCNGFNPSYLIGGIPENFSQGARFTDSEWIVMEGDEYDTAFFDKRSKFLHYLPEVVLINNLEFDHSDIFNDLQQIQTSFKRLINLVPSNGLLLVNGDDKNITPLIDVDHCPIESFTLSHLTDLGYRQTGVRFVLDGFCFELPLYGELNVRNALGVIYIARYCGLSNKQIQGGFDSFEGIKRRMEVKAEIRGITVVDDFAHHPTAIRETLKAARVRFPGKRIWAVFEPRSNTTRRNIFQDELADSLKEAEIIIVSEVARAGNISEPDLLDTEKLVHALNDFGGLASCFRSVDNILEHILGYAEEGDVIFILSNGGFENLHERLVQGLKA</sequence>
<feature type="domain" description="Mur ligase central" evidence="11">
    <location>
        <begin position="71"/>
        <end position="246"/>
    </location>
</feature>
<keyword evidence="8" id="KW-0961">Cell wall biogenesis/degradation</keyword>
<evidence type="ECO:0000256" key="2">
    <source>
        <dbReference type="ARBA" id="ARBA00022618"/>
    </source>
</evidence>
<evidence type="ECO:0000256" key="4">
    <source>
        <dbReference type="ARBA" id="ARBA00022840"/>
    </source>
</evidence>
<dbReference type="SUPFAM" id="SSF53623">
    <property type="entry name" value="MurD-like peptide ligases, catalytic domain"/>
    <property type="match status" value="1"/>
</dbReference>
<evidence type="ECO:0000256" key="8">
    <source>
        <dbReference type="ARBA" id="ARBA00023316"/>
    </source>
</evidence>
<keyword evidence="5" id="KW-0133">Cell shape</keyword>
<dbReference type="Pfam" id="PF02875">
    <property type="entry name" value="Mur_ligase_C"/>
    <property type="match status" value="1"/>
</dbReference>
<dbReference type="GO" id="GO:0051301">
    <property type="term" value="P:cell division"/>
    <property type="evidence" value="ECO:0007669"/>
    <property type="project" value="UniProtKB-KW"/>
</dbReference>
<feature type="domain" description="Mur ligase N-terminal catalytic" evidence="9">
    <location>
        <begin position="4"/>
        <end position="61"/>
    </location>
</feature>
<dbReference type="InterPro" id="IPR036615">
    <property type="entry name" value="Mur_ligase_C_dom_sf"/>
</dbReference>
<dbReference type="Gene3D" id="3.40.50.720">
    <property type="entry name" value="NAD(P)-binding Rossmann-like Domain"/>
    <property type="match status" value="1"/>
</dbReference>
<evidence type="ECO:0000256" key="7">
    <source>
        <dbReference type="ARBA" id="ARBA00023306"/>
    </source>
</evidence>
<dbReference type="InterPro" id="IPR036565">
    <property type="entry name" value="Mur-like_cat_sf"/>
</dbReference>
<keyword evidence="7" id="KW-0131">Cell cycle</keyword>
<evidence type="ECO:0000313" key="12">
    <source>
        <dbReference type="EMBL" id="ADI21531.1"/>
    </source>
</evidence>
<organism evidence="12">
    <name type="scientific">uncultured verrucomicrobium HF0070_15G23</name>
    <dbReference type="NCBI Taxonomy" id="723594"/>
    <lineage>
        <taxon>Bacteria</taxon>
        <taxon>Pseudomonadati</taxon>
        <taxon>Verrucomicrobiota</taxon>
        <taxon>environmental samples</taxon>
    </lineage>
</organism>
<accession>E7C257</accession>
<evidence type="ECO:0000259" key="9">
    <source>
        <dbReference type="Pfam" id="PF01225"/>
    </source>
</evidence>
<proteinExistence type="predicted"/>
<dbReference type="GO" id="GO:0009252">
    <property type="term" value="P:peptidoglycan biosynthetic process"/>
    <property type="evidence" value="ECO:0007669"/>
    <property type="project" value="UniProtKB-KW"/>
</dbReference>
<dbReference type="GO" id="GO:0005524">
    <property type="term" value="F:ATP binding"/>
    <property type="evidence" value="ECO:0007669"/>
    <property type="project" value="UniProtKB-KW"/>
</dbReference>
<name>E7C257_9BACT</name>
<dbReference type="GO" id="GO:0016881">
    <property type="term" value="F:acid-amino acid ligase activity"/>
    <property type="evidence" value="ECO:0007669"/>
    <property type="project" value="InterPro"/>
</dbReference>
<dbReference type="PANTHER" id="PTHR43445">
    <property type="entry name" value="UDP-N-ACETYLMURAMATE--L-ALANINE LIGASE-RELATED"/>
    <property type="match status" value="1"/>
</dbReference>
<dbReference type="Pfam" id="PF01225">
    <property type="entry name" value="Mur_ligase"/>
    <property type="match status" value="1"/>
</dbReference>
<evidence type="ECO:0000256" key="6">
    <source>
        <dbReference type="ARBA" id="ARBA00022984"/>
    </source>
</evidence>
<keyword evidence="6" id="KW-0573">Peptidoglycan synthesis</keyword>
<dbReference type="SUPFAM" id="SSF53244">
    <property type="entry name" value="MurD-like peptide ligases, peptide-binding domain"/>
    <property type="match status" value="1"/>
</dbReference>
<protein>
    <submittedName>
        <fullName evidence="12">UDP-N-acetylmuramate-alanine ligase</fullName>
    </submittedName>
</protein>
<keyword evidence="3" id="KW-0547">Nucleotide-binding</keyword>
<reference evidence="12" key="1">
    <citation type="submission" date="2010-01" db="EMBL/GenBank/DDBJ databases">
        <title>Genome fragments of uncultured bacteria from the North Pacific subtropical Gyre.</title>
        <authorList>
            <person name="Pham V.D."/>
            <person name="Delong E.F."/>
        </authorList>
    </citation>
    <scope>NUCLEOTIDE SEQUENCE</scope>
</reference>
<evidence type="ECO:0000256" key="5">
    <source>
        <dbReference type="ARBA" id="ARBA00022960"/>
    </source>
</evidence>
<dbReference type="GO" id="GO:0008360">
    <property type="term" value="P:regulation of cell shape"/>
    <property type="evidence" value="ECO:0007669"/>
    <property type="project" value="UniProtKB-KW"/>
</dbReference>
<dbReference type="Gene3D" id="3.90.190.20">
    <property type="entry name" value="Mur ligase, C-terminal domain"/>
    <property type="match status" value="1"/>
</dbReference>
<keyword evidence="4" id="KW-0067">ATP-binding</keyword>
<dbReference type="GO" id="GO:0071555">
    <property type="term" value="P:cell wall organization"/>
    <property type="evidence" value="ECO:0007669"/>
    <property type="project" value="UniProtKB-KW"/>
</dbReference>
<dbReference type="InterPro" id="IPR013221">
    <property type="entry name" value="Mur_ligase_cen"/>
</dbReference>
<dbReference type="SUPFAM" id="SSF51984">
    <property type="entry name" value="MurCD N-terminal domain"/>
    <property type="match status" value="1"/>
</dbReference>
<keyword evidence="1 12" id="KW-0436">Ligase</keyword>
<dbReference type="Gene3D" id="3.40.1190.10">
    <property type="entry name" value="Mur-like, catalytic domain"/>
    <property type="match status" value="1"/>
</dbReference>
<evidence type="ECO:0000259" key="11">
    <source>
        <dbReference type="Pfam" id="PF08245"/>
    </source>
</evidence>
<dbReference type="InterPro" id="IPR004101">
    <property type="entry name" value="Mur_ligase_C"/>
</dbReference>
<dbReference type="InterPro" id="IPR000713">
    <property type="entry name" value="Mur_ligase_N"/>
</dbReference>
<feature type="domain" description="Mur ligase C-terminal" evidence="10">
    <location>
        <begin position="269"/>
        <end position="401"/>
    </location>
</feature>
<dbReference type="AlphaFoldDB" id="E7C257"/>
<evidence type="ECO:0000256" key="3">
    <source>
        <dbReference type="ARBA" id="ARBA00022741"/>
    </source>
</evidence>
<dbReference type="Pfam" id="PF08245">
    <property type="entry name" value="Mur_ligase_M"/>
    <property type="match status" value="1"/>
</dbReference>